<keyword evidence="2" id="KW-0946">Virion</keyword>
<organism evidence="2 3">
    <name type="scientific">Clostridium tagluense</name>
    <dbReference type="NCBI Taxonomy" id="360422"/>
    <lineage>
        <taxon>Bacteria</taxon>
        <taxon>Bacillati</taxon>
        <taxon>Bacillota</taxon>
        <taxon>Clostridia</taxon>
        <taxon>Eubacteriales</taxon>
        <taxon>Clostridiaceae</taxon>
        <taxon>Clostridium</taxon>
    </lineage>
</organism>
<comment type="caution">
    <text evidence="2">The sequence shown here is derived from an EMBL/GenBank/DDBJ whole genome shotgun (WGS) entry which is preliminary data.</text>
</comment>
<dbReference type="GeneID" id="77240986"/>
<dbReference type="AlphaFoldDB" id="A0A401UKJ6"/>
<name>A0A401UKJ6_9CLOT</name>
<evidence type="ECO:0000259" key="1">
    <source>
        <dbReference type="Pfam" id="PF12652"/>
    </source>
</evidence>
<evidence type="ECO:0000313" key="3">
    <source>
        <dbReference type="Proteomes" id="UP000287872"/>
    </source>
</evidence>
<accession>A0A401UKJ6</accession>
<protein>
    <submittedName>
        <fullName evidence="2">Spore coat protein CotJB</fullName>
    </submittedName>
</protein>
<dbReference type="OrthoDB" id="9804099at2"/>
<sequence length="95" mass="11677">MRNEMNKMEMLKQISATRFMMIDLALFLNTHPLDREAVVEYNNYIMQWRGLKENYEMNYGMLTQLNSLSPYPWQWISEPWPWENEANFMFEKEEV</sequence>
<reference evidence="2 3" key="1">
    <citation type="submission" date="2018-11" db="EMBL/GenBank/DDBJ databases">
        <title>Genome sequencing and assembly of Clostridium tagluense strain A121.</title>
        <authorList>
            <person name="Murakami T."/>
            <person name="Segawa T."/>
            <person name="Shcherbakova V.A."/>
            <person name="Mori H."/>
            <person name="Yoshimura Y."/>
        </authorList>
    </citation>
    <scope>NUCLEOTIDE SEQUENCE [LARGE SCALE GENOMIC DNA]</scope>
    <source>
        <strain evidence="2 3">A121</strain>
    </source>
</reference>
<evidence type="ECO:0000313" key="2">
    <source>
        <dbReference type="EMBL" id="GCD09992.1"/>
    </source>
</evidence>
<dbReference type="Pfam" id="PF12652">
    <property type="entry name" value="CotJB"/>
    <property type="match status" value="1"/>
</dbReference>
<dbReference type="RefSeq" id="WP_124999927.1">
    <property type="nucleotide sequence ID" value="NZ_BHYK01000007.1"/>
</dbReference>
<dbReference type="PIRSF" id="PIRSF010606">
    <property type="entry name" value="Spore_coat_CotJB"/>
    <property type="match status" value="1"/>
</dbReference>
<gene>
    <name evidence="2" type="ORF">Ctaglu_16150</name>
</gene>
<proteinExistence type="predicted"/>
<dbReference type="EMBL" id="BHYK01000007">
    <property type="protein sequence ID" value="GCD09992.1"/>
    <property type="molecule type" value="Genomic_DNA"/>
</dbReference>
<keyword evidence="3" id="KW-1185">Reference proteome</keyword>
<dbReference type="InterPro" id="IPR016571">
    <property type="entry name" value="Spore_coat_assembly_CotJB"/>
</dbReference>
<keyword evidence="2" id="KW-0167">Capsid protein</keyword>
<dbReference type="Proteomes" id="UP000287872">
    <property type="component" value="Unassembled WGS sequence"/>
</dbReference>
<dbReference type="InterPro" id="IPR024207">
    <property type="entry name" value="CotJB_dom"/>
</dbReference>
<feature type="domain" description="Protein CotJB" evidence="1">
    <location>
        <begin position="9"/>
        <end position="83"/>
    </location>
</feature>